<gene>
    <name evidence="2" type="ORF">EV646_117160</name>
</gene>
<keyword evidence="1" id="KW-0732">Signal</keyword>
<dbReference type="EMBL" id="SLWR01000017">
    <property type="protein sequence ID" value="TCO40619.1"/>
    <property type="molecule type" value="Genomic_DNA"/>
</dbReference>
<organism evidence="2 3">
    <name type="scientific">Kribbella antiqua</name>
    <dbReference type="NCBI Taxonomy" id="2512217"/>
    <lineage>
        <taxon>Bacteria</taxon>
        <taxon>Bacillati</taxon>
        <taxon>Actinomycetota</taxon>
        <taxon>Actinomycetes</taxon>
        <taxon>Propionibacteriales</taxon>
        <taxon>Kribbellaceae</taxon>
        <taxon>Kribbella</taxon>
    </lineage>
</organism>
<name>A0A4R2IAC6_9ACTN</name>
<dbReference type="RefSeq" id="WP_132156864.1">
    <property type="nucleotide sequence ID" value="NZ_SLWR01000017.1"/>
</dbReference>
<evidence type="ECO:0000313" key="3">
    <source>
        <dbReference type="Proteomes" id="UP000295573"/>
    </source>
</evidence>
<dbReference type="Proteomes" id="UP000295573">
    <property type="component" value="Unassembled WGS sequence"/>
</dbReference>
<feature type="signal peptide" evidence="1">
    <location>
        <begin position="1"/>
        <end position="18"/>
    </location>
</feature>
<sequence length="143" mass="15380">MRAIAVLACLLTVLSGCGADSEQKMLTEGARSAREAASEVNTVRLISQQLLDHKLWVPSATSMVKDSEQTLDKVVSSFATRQPGSDTVRQTYDRYSDALDAASDAVVETRIALVNGNLAKVQQQVGELQKVGEQLDELGESAK</sequence>
<accession>A0A4R2IAC6</accession>
<evidence type="ECO:0000256" key="1">
    <source>
        <dbReference type="SAM" id="SignalP"/>
    </source>
</evidence>
<evidence type="ECO:0000313" key="2">
    <source>
        <dbReference type="EMBL" id="TCO40619.1"/>
    </source>
</evidence>
<feature type="chain" id="PRO_5039092771" evidence="1">
    <location>
        <begin position="19"/>
        <end position="143"/>
    </location>
</feature>
<dbReference type="AlphaFoldDB" id="A0A4R2IAC6"/>
<dbReference type="PROSITE" id="PS51257">
    <property type="entry name" value="PROKAR_LIPOPROTEIN"/>
    <property type="match status" value="1"/>
</dbReference>
<reference evidence="2 3" key="1">
    <citation type="journal article" date="2015" name="Stand. Genomic Sci.">
        <title>Genomic Encyclopedia of Bacterial and Archaeal Type Strains, Phase III: the genomes of soil and plant-associated and newly described type strains.</title>
        <authorList>
            <person name="Whitman W.B."/>
            <person name="Woyke T."/>
            <person name="Klenk H.P."/>
            <person name="Zhou Y."/>
            <person name="Lilburn T.G."/>
            <person name="Beck B.J."/>
            <person name="De Vos P."/>
            <person name="Vandamme P."/>
            <person name="Eisen J.A."/>
            <person name="Garrity G."/>
            <person name="Hugenholtz P."/>
            <person name="Kyrpides N.C."/>
        </authorList>
    </citation>
    <scope>NUCLEOTIDE SEQUENCE [LARGE SCALE GENOMIC DNA]</scope>
    <source>
        <strain evidence="2 3">VKM Ac-2541</strain>
    </source>
</reference>
<comment type="caution">
    <text evidence="2">The sequence shown here is derived from an EMBL/GenBank/DDBJ whole genome shotgun (WGS) entry which is preliminary data.</text>
</comment>
<proteinExistence type="predicted"/>
<keyword evidence="3" id="KW-1185">Reference proteome</keyword>
<protein>
    <submittedName>
        <fullName evidence="2">Uncharacterized protein</fullName>
    </submittedName>
</protein>
<dbReference type="OrthoDB" id="3827487at2"/>